<reference evidence="3 4" key="1">
    <citation type="submission" date="2024-02" db="EMBL/GenBank/DDBJ databases">
        <title>Chromosome-scale genome assembly of the rough periwinkle Littorina saxatilis.</title>
        <authorList>
            <person name="De Jode A."/>
            <person name="Faria R."/>
            <person name="Formenti G."/>
            <person name="Sims Y."/>
            <person name="Smith T.P."/>
            <person name="Tracey A."/>
            <person name="Wood J.M.D."/>
            <person name="Zagrodzka Z.B."/>
            <person name="Johannesson K."/>
            <person name="Butlin R.K."/>
            <person name="Leder E.H."/>
        </authorList>
    </citation>
    <scope>NUCLEOTIDE SEQUENCE [LARGE SCALE GENOMIC DNA]</scope>
    <source>
        <strain evidence="3">Snail1</strain>
        <tissue evidence="3">Muscle</tissue>
    </source>
</reference>
<gene>
    <name evidence="3" type="ORF">V1264_005119</name>
</gene>
<evidence type="ECO:0000313" key="4">
    <source>
        <dbReference type="Proteomes" id="UP001374579"/>
    </source>
</evidence>
<organism evidence="3 4">
    <name type="scientific">Littorina saxatilis</name>
    <dbReference type="NCBI Taxonomy" id="31220"/>
    <lineage>
        <taxon>Eukaryota</taxon>
        <taxon>Metazoa</taxon>
        <taxon>Spiralia</taxon>
        <taxon>Lophotrochozoa</taxon>
        <taxon>Mollusca</taxon>
        <taxon>Gastropoda</taxon>
        <taxon>Caenogastropoda</taxon>
        <taxon>Littorinimorpha</taxon>
        <taxon>Littorinoidea</taxon>
        <taxon>Littorinidae</taxon>
        <taxon>Littorina</taxon>
    </lineage>
</organism>
<evidence type="ECO:0000259" key="2">
    <source>
        <dbReference type="PROSITE" id="PS50994"/>
    </source>
</evidence>
<dbReference type="AlphaFoldDB" id="A0AAN9AYK6"/>
<dbReference type="EMBL" id="JBAMIC010000014">
    <property type="protein sequence ID" value="KAK7095753.1"/>
    <property type="molecule type" value="Genomic_DNA"/>
</dbReference>
<dbReference type="Gene3D" id="3.30.420.10">
    <property type="entry name" value="Ribonuclease H-like superfamily/Ribonuclease H"/>
    <property type="match status" value="1"/>
</dbReference>
<dbReference type="PROSITE" id="PS50994">
    <property type="entry name" value="INTEGRASE"/>
    <property type="match status" value="1"/>
</dbReference>
<dbReference type="InterPro" id="IPR050951">
    <property type="entry name" value="Retrovirus_Pol_polyprotein"/>
</dbReference>
<evidence type="ECO:0000313" key="3">
    <source>
        <dbReference type="EMBL" id="KAK7095753.1"/>
    </source>
</evidence>
<dbReference type="InterPro" id="IPR012337">
    <property type="entry name" value="RNaseH-like_sf"/>
</dbReference>
<comment type="caution">
    <text evidence="3">The sequence shown here is derived from an EMBL/GenBank/DDBJ whole genome shotgun (WGS) entry which is preliminary data.</text>
</comment>
<proteinExistence type="predicted"/>
<dbReference type="PANTHER" id="PTHR37984:SF5">
    <property type="entry name" value="PROTEIN NYNRIN-LIKE"/>
    <property type="match status" value="1"/>
</dbReference>
<feature type="region of interest" description="Disordered" evidence="1">
    <location>
        <begin position="213"/>
        <end position="280"/>
    </location>
</feature>
<evidence type="ECO:0000256" key="1">
    <source>
        <dbReference type="SAM" id="MobiDB-lite"/>
    </source>
</evidence>
<dbReference type="InterPro" id="IPR001584">
    <property type="entry name" value="Integrase_cat-core"/>
</dbReference>
<feature type="compositionally biased region" description="Low complexity" evidence="1">
    <location>
        <begin position="240"/>
        <end position="265"/>
    </location>
</feature>
<name>A0AAN9AYK6_9CAEN</name>
<feature type="domain" description="Integrase catalytic" evidence="2">
    <location>
        <begin position="21"/>
        <end position="182"/>
    </location>
</feature>
<dbReference type="SUPFAM" id="SSF53098">
    <property type="entry name" value="Ribonuclease H-like"/>
    <property type="match status" value="1"/>
</dbReference>
<accession>A0AAN9AYK6</accession>
<dbReference type="Proteomes" id="UP001374579">
    <property type="component" value="Unassembled WGS sequence"/>
</dbReference>
<dbReference type="GO" id="GO:0015074">
    <property type="term" value="P:DNA integration"/>
    <property type="evidence" value="ECO:0007669"/>
    <property type="project" value="InterPro"/>
</dbReference>
<keyword evidence="4" id="KW-1185">Reference proteome</keyword>
<dbReference type="InterPro" id="IPR036397">
    <property type="entry name" value="RNaseH_sf"/>
</dbReference>
<sequence>MRGMSEKEKETHDKRCSCASNHQQEFASRGQVDLVDMQSMPSNGYKWIMVYQDHLTKFCVLRPIRSKRAVEVAAQLLDIFLVIGAPAILQSDNGTELTANIISELKDVWPTLVLVHGKPRHPQSQGSVERANGDIKDMLVAWLADNHTQDWATGIKFVQFYKNSSHHSGIKRSPYSALFGSEASVGLTTSSLPFEVLKNLETEEDLLALVLHQPSSESSDPSPTESNPQTPSESNPPAPSESNPQAHSESNPPAPSESNSQAPSESNPPAPSESNSQAPSEILHRDVETDIYTIAVKADILHGGYSRNQFDLCPQRLLTEEDVSLDKAVSLRSAVIEQSASGGQGLVKCSCAGSTKCKTNRCKCYKAKVLCNSRCHSSQSCTNK</sequence>
<feature type="compositionally biased region" description="Low complexity" evidence="1">
    <location>
        <begin position="214"/>
        <end position="233"/>
    </location>
</feature>
<dbReference type="PANTHER" id="PTHR37984">
    <property type="entry name" value="PROTEIN CBG26694"/>
    <property type="match status" value="1"/>
</dbReference>
<protein>
    <recommendedName>
        <fullName evidence="2">Integrase catalytic domain-containing protein</fullName>
    </recommendedName>
</protein>
<dbReference type="GO" id="GO:0003676">
    <property type="term" value="F:nucleic acid binding"/>
    <property type="evidence" value="ECO:0007669"/>
    <property type="project" value="InterPro"/>
</dbReference>